<evidence type="ECO:0000313" key="5">
    <source>
        <dbReference type="Proteomes" id="UP000410984"/>
    </source>
</evidence>
<keyword evidence="5" id="KW-1185">Reference proteome</keyword>
<proteinExistence type="predicted"/>
<dbReference type="EC" id="1.1.1.401" evidence="4"/>
<dbReference type="Gene3D" id="3.40.50.720">
    <property type="entry name" value="NAD(P)-binding Rossmann-like Domain"/>
    <property type="match status" value="1"/>
</dbReference>
<evidence type="ECO:0000313" key="4">
    <source>
        <dbReference type="EMBL" id="VUD71754.1"/>
    </source>
</evidence>
<dbReference type="PANTHER" id="PTHR43401">
    <property type="entry name" value="L-THREONINE 3-DEHYDROGENASE"/>
    <property type="match status" value="1"/>
</dbReference>
<sequence length="335" mass="34984">MKALVYTGPHGLEMRDLPVPVAGAGEVLIRVEAVGICGSDMHAYHGHDARRPAPLVLGHEAAGTIAEGRRAGERVTINPLVTCGHCMACTTGRSHLCPTRQILSMPPRPGAFAEYVCVPEDNLVPVPDGLSIECAALAEPLAVSYHAVNQGARLLGRPLAGARCVVLGGGAIGFGAALVLAMQGAGEVLLAEPNAERRGVVARSVPRIQAYAPGDAGEPGPDSADLILDAVGSRSTRSAASRLARPGAVIVHIGLLPGDEGLDIRKITLQEIIVSGSYCYTMQEFREVVGALADGRLGDLNWLEQRPLCDGALAFAAIDEHQAASKIVLRPEHLL</sequence>
<dbReference type="InterPro" id="IPR036291">
    <property type="entry name" value="NAD(P)-bd_dom_sf"/>
</dbReference>
<reference evidence="4 5" key="1">
    <citation type="submission" date="2019-06" db="EMBL/GenBank/DDBJ databases">
        <authorList>
            <person name="Rodrigo-Torres L."/>
            <person name="Arahal R. D."/>
            <person name="Lucena T."/>
        </authorList>
    </citation>
    <scope>NUCLEOTIDE SEQUENCE [LARGE SCALE GENOMIC DNA]</scope>
    <source>
        <strain evidence="4 5">SB0023/3</strain>
    </source>
</reference>
<feature type="domain" description="Alcohol dehydrogenase-like C-terminal" evidence="2">
    <location>
        <begin position="172"/>
        <end position="292"/>
    </location>
</feature>
<keyword evidence="1 4" id="KW-0560">Oxidoreductase</keyword>
<dbReference type="RefSeq" id="WP_142583135.1">
    <property type="nucleotide sequence ID" value="NZ_CABFPH010000028.1"/>
</dbReference>
<feature type="domain" description="Alcohol dehydrogenase-like N-terminal" evidence="3">
    <location>
        <begin position="23"/>
        <end position="128"/>
    </location>
</feature>
<dbReference type="InterPro" id="IPR013154">
    <property type="entry name" value="ADH-like_N"/>
</dbReference>
<evidence type="ECO:0000256" key="1">
    <source>
        <dbReference type="ARBA" id="ARBA00023002"/>
    </source>
</evidence>
<dbReference type="InterPro" id="IPR013149">
    <property type="entry name" value="ADH-like_C"/>
</dbReference>
<dbReference type="Proteomes" id="UP000410984">
    <property type="component" value="Unassembled WGS sequence"/>
</dbReference>
<dbReference type="Gene3D" id="3.90.180.10">
    <property type="entry name" value="Medium-chain alcohol dehydrogenases, catalytic domain"/>
    <property type="match status" value="1"/>
</dbReference>
<dbReference type="EMBL" id="CABFPH010000028">
    <property type="protein sequence ID" value="VUD71754.1"/>
    <property type="molecule type" value="Genomic_DNA"/>
</dbReference>
<organism evidence="4 5">
    <name type="scientific">Methylobacterium symbioticum</name>
    <dbReference type="NCBI Taxonomy" id="2584084"/>
    <lineage>
        <taxon>Bacteria</taxon>
        <taxon>Pseudomonadati</taxon>
        <taxon>Pseudomonadota</taxon>
        <taxon>Alphaproteobacteria</taxon>
        <taxon>Hyphomicrobiales</taxon>
        <taxon>Methylobacteriaceae</taxon>
        <taxon>Methylobacterium</taxon>
    </lineage>
</organism>
<dbReference type="PANTHER" id="PTHR43401:SF2">
    <property type="entry name" value="L-THREONINE 3-DEHYDROGENASE"/>
    <property type="match status" value="1"/>
</dbReference>
<dbReference type="SUPFAM" id="SSF50129">
    <property type="entry name" value="GroES-like"/>
    <property type="match status" value="1"/>
</dbReference>
<dbReference type="AlphaFoldDB" id="A0A509EDU6"/>
<dbReference type="Pfam" id="PF08240">
    <property type="entry name" value="ADH_N"/>
    <property type="match status" value="1"/>
</dbReference>
<dbReference type="InterPro" id="IPR011032">
    <property type="entry name" value="GroES-like_sf"/>
</dbReference>
<dbReference type="InterPro" id="IPR050129">
    <property type="entry name" value="Zn_alcohol_dh"/>
</dbReference>
<dbReference type="GO" id="GO:0016491">
    <property type="term" value="F:oxidoreductase activity"/>
    <property type="evidence" value="ECO:0007669"/>
    <property type="project" value="UniProtKB-KW"/>
</dbReference>
<dbReference type="OrthoDB" id="9809185at2"/>
<evidence type="ECO:0000259" key="2">
    <source>
        <dbReference type="Pfam" id="PF00107"/>
    </source>
</evidence>
<dbReference type="SUPFAM" id="SSF51735">
    <property type="entry name" value="NAD(P)-binding Rossmann-fold domains"/>
    <property type="match status" value="1"/>
</dbReference>
<dbReference type="Pfam" id="PF00107">
    <property type="entry name" value="ADH_zinc_N"/>
    <property type="match status" value="1"/>
</dbReference>
<evidence type="ECO:0000259" key="3">
    <source>
        <dbReference type="Pfam" id="PF08240"/>
    </source>
</evidence>
<protein>
    <submittedName>
        <fullName evidence="4">2-dehydro-3-deoxy-L-rhamnonate dehydrogenase (NAD(+))</fullName>
        <ecNumber evidence="4">1.1.1.401</ecNumber>
    </submittedName>
</protein>
<name>A0A509EDU6_9HYPH</name>
<accession>A0A509EDU6</accession>
<gene>
    <name evidence="4" type="ORF">MET9862_02342</name>
</gene>